<dbReference type="FunFam" id="3.20.20.380:FF:000003">
    <property type="entry name" value="Copper homeostasis protein CutC"/>
    <property type="match status" value="1"/>
</dbReference>
<dbReference type="PANTHER" id="PTHR12598:SF0">
    <property type="entry name" value="COPPER HOMEOSTASIS PROTEIN CUTC HOMOLOG"/>
    <property type="match status" value="1"/>
</dbReference>
<dbReference type="InterPro" id="IPR005627">
    <property type="entry name" value="CutC-like"/>
</dbReference>
<comment type="caution">
    <text evidence="5">The sequence shown here is derived from an EMBL/GenBank/DDBJ whole genome shotgun (WGS) entry which is preliminary data.</text>
</comment>
<dbReference type="Gene3D" id="3.20.20.380">
    <property type="entry name" value="Copper homeostasis (CutC) domain"/>
    <property type="match status" value="1"/>
</dbReference>
<reference evidence="4" key="3">
    <citation type="submission" date="2021-09" db="EMBL/GenBank/DDBJ databases">
        <authorList>
            <person name="Gilroy R."/>
        </authorList>
    </citation>
    <scope>NUCLEOTIDE SEQUENCE</scope>
    <source>
        <strain evidence="4">CHK174-6876</strain>
    </source>
</reference>
<reference evidence="5 6" key="1">
    <citation type="journal article" date="2015" name="Genome Announc.">
        <title>Expanding the biotechnology potential of lactobacilli through comparative genomics of 213 strains and associated genera.</title>
        <authorList>
            <person name="Sun Z."/>
            <person name="Harris H.M."/>
            <person name="McCann A."/>
            <person name="Guo C."/>
            <person name="Argimon S."/>
            <person name="Zhang W."/>
            <person name="Yang X."/>
            <person name="Jeffery I.B."/>
            <person name="Cooney J.C."/>
            <person name="Kagawa T.F."/>
            <person name="Liu W."/>
            <person name="Song Y."/>
            <person name="Salvetti E."/>
            <person name="Wrobel A."/>
            <person name="Rasinkangas P."/>
            <person name="Parkhill J."/>
            <person name="Rea M.C."/>
            <person name="O'Sullivan O."/>
            <person name="Ritari J."/>
            <person name="Douillard F.P."/>
            <person name="Paul Ross R."/>
            <person name="Yang R."/>
            <person name="Briner A.E."/>
            <person name="Felis G.E."/>
            <person name="de Vos W.M."/>
            <person name="Barrangou R."/>
            <person name="Klaenhammer T.R."/>
            <person name="Caufield P.W."/>
            <person name="Cui Y."/>
            <person name="Zhang H."/>
            <person name="O'Toole P.W."/>
        </authorList>
    </citation>
    <scope>NUCLEOTIDE SEQUENCE [LARGE SCALE GENOMIC DNA]</scope>
    <source>
        <strain evidence="5 6">DSM 15353</strain>
    </source>
</reference>
<dbReference type="GO" id="GO:0005737">
    <property type="term" value="C:cytoplasm"/>
    <property type="evidence" value="ECO:0007669"/>
    <property type="project" value="UniProtKB-SubCell"/>
</dbReference>
<dbReference type="EMBL" id="JQBK01000050">
    <property type="protein sequence ID" value="KRN82508.1"/>
    <property type="molecule type" value="Genomic_DNA"/>
</dbReference>
<evidence type="ECO:0000313" key="5">
    <source>
        <dbReference type="EMBL" id="KRN82508.1"/>
    </source>
</evidence>
<proteinExistence type="inferred from homology"/>
<dbReference type="Proteomes" id="UP000051491">
    <property type="component" value="Unassembled WGS sequence"/>
</dbReference>
<dbReference type="SUPFAM" id="SSF110395">
    <property type="entry name" value="CutC-like"/>
    <property type="match status" value="1"/>
</dbReference>
<dbReference type="PANTHER" id="PTHR12598">
    <property type="entry name" value="COPPER HOMEOSTASIS PROTEIN CUTC"/>
    <property type="match status" value="1"/>
</dbReference>
<accession>A0A0R2K5Q1</accession>
<dbReference type="InterPro" id="IPR036822">
    <property type="entry name" value="CutC-like_dom_sf"/>
</dbReference>
<evidence type="ECO:0000256" key="2">
    <source>
        <dbReference type="ARBA" id="ARBA00022490"/>
    </source>
</evidence>
<comment type="similarity">
    <text evidence="1 3">Belongs to the CutC family.</text>
</comment>
<protein>
    <recommendedName>
        <fullName evidence="3">PF03932 family protein CutC</fullName>
    </recommendedName>
</protein>
<sequence length="220" mass="23441">MKPLLLKEACLENFTDLPAACLNGAARIELCDNLAVGGTTPSKGVIAEAAKYCHDKNILLIVLIRPRKGNYVYTDTEIKIMEADIFEAQALGADGISFGALTPDNDLDLEAMNQLGAAAGGMQLILHMAFDEMDFAQQKKAIDWAAEQGYERILTHGGPLSQSITATVSHLKELIAYAAGRVSILPGGGITAENCDKIAKELGVSQVHGSKIVSLKSTQK</sequence>
<organism evidence="5 6">
    <name type="scientific">Ligilactobacillus acidipiscis</name>
    <dbReference type="NCBI Taxonomy" id="89059"/>
    <lineage>
        <taxon>Bacteria</taxon>
        <taxon>Bacillati</taxon>
        <taxon>Bacillota</taxon>
        <taxon>Bacilli</taxon>
        <taxon>Lactobacillales</taxon>
        <taxon>Lactobacillaceae</taxon>
        <taxon>Ligilactobacillus</taxon>
    </lineage>
</organism>
<dbReference type="Proteomes" id="UP000707535">
    <property type="component" value="Unassembled WGS sequence"/>
</dbReference>
<dbReference type="AlphaFoldDB" id="A0A0R2K5Q1"/>
<dbReference type="PATRIC" id="fig|89059.3.peg.1717"/>
<comment type="subcellular location">
    <subcellularLocation>
        <location evidence="3">Cytoplasm</location>
    </subcellularLocation>
</comment>
<dbReference type="STRING" id="89059.LAC1533_1556"/>
<evidence type="ECO:0000313" key="4">
    <source>
        <dbReference type="EMBL" id="HJE96792.1"/>
    </source>
</evidence>
<comment type="caution">
    <text evidence="3">Once thought to be involved in copper homeostasis, experiments in E.coli have shown this is not the case.</text>
</comment>
<evidence type="ECO:0000256" key="3">
    <source>
        <dbReference type="HAMAP-Rule" id="MF_00795"/>
    </source>
</evidence>
<evidence type="ECO:0000256" key="1">
    <source>
        <dbReference type="ARBA" id="ARBA00007768"/>
    </source>
</evidence>
<reference evidence="4" key="2">
    <citation type="journal article" date="2021" name="PeerJ">
        <title>Extensive microbial diversity within the chicken gut microbiome revealed by metagenomics and culture.</title>
        <authorList>
            <person name="Gilroy R."/>
            <person name="Ravi A."/>
            <person name="Getino M."/>
            <person name="Pursley I."/>
            <person name="Horton D.L."/>
            <person name="Alikhan N.F."/>
            <person name="Baker D."/>
            <person name="Gharbi K."/>
            <person name="Hall N."/>
            <person name="Watson M."/>
            <person name="Adriaenssens E.M."/>
            <person name="Foster-Nyarko E."/>
            <person name="Jarju S."/>
            <person name="Secka A."/>
            <person name="Antonio M."/>
            <person name="Oren A."/>
            <person name="Chaudhuri R.R."/>
            <person name="La Ragione R."/>
            <person name="Hildebrand F."/>
            <person name="Pallen M.J."/>
        </authorList>
    </citation>
    <scope>NUCLEOTIDE SEQUENCE</scope>
    <source>
        <strain evidence="4">CHK174-6876</strain>
    </source>
</reference>
<keyword evidence="2 3" id="KW-0963">Cytoplasm</keyword>
<name>A0A0R2K5Q1_9LACO</name>
<dbReference type="GO" id="GO:0005507">
    <property type="term" value="F:copper ion binding"/>
    <property type="evidence" value="ECO:0007669"/>
    <property type="project" value="TreeGrafter"/>
</dbReference>
<dbReference type="Pfam" id="PF03932">
    <property type="entry name" value="CutC"/>
    <property type="match status" value="1"/>
</dbReference>
<dbReference type="HAMAP" id="MF_00795">
    <property type="entry name" value="CutC"/>
    <property type="match status" value="1"/>
</dbReference>
<dbReference type="EMBL" id="DYXG01000036">
    <property type="protein sequence ID" value="HJE96792.1"/>
    <property type="molecule type" value="Genomic_DNA"/>
</dbReference>
<gene>
    <name evidence="3" type="primary">cutC</name>
    <name evidence="5" type="ORF">IV43_GL001609</name>
    <name evidence="4" type="ORF">K8V00_04150</name>
</gene>
<dbReference type="CDD" id="cd00945">
    <property type="entry name" value="Aldolase_Class_I"/>
    <property type="match status" value="1"/>
</dbReference>
<evidence type="ECO:0000313" key="6">
    <source>
        <dbReference type="Proteomes" id="UP000051491"/>
    </source>
</evidence>